<evidence type="ECO:0000256" key="1">
    <source>
        <dbReference type="SAM" id="SignalP"/>
    </source>
</evidence>
<feature type="chain" id="PRO_5010354282" description="Lipoprotein" evidence="1">
    <location>
        <begin position="27"/>
        <end position="401"/>
    </location>
</feature>
<evidence type="ECO:0000313" key="2">
    <source>
        <dbReference type="EMBL" id="SER31531.1"/>
    </source>
</evidence>
<dbReference type="RefSeq" id="WP_074754571.1">
    <property type="nucleotide sequence ID" value="NZ_FOGJ01000004.1"/>
</dbReference>
<dbReference type="PROSITE" id="PS51257">
    <property type="entry name" value="PROKAR_LIPOPROTEIN"/>
    <property type="match status" value="1"/>
</dbReference>
<dbReference type="OrthoDB" id="1980718at2"/>
<sequence length="401" mass="46180">MKKSKIVIFSLLCAILGLSITGCGRADGSVASKDEVINYVKKNVSEDCSFVKEKVLSESPRKVVYTFKSDARGFEFEVVAQRWPHGWFDAVFYYEPIIVNHYSIGLHHYYDERMYEVFGDLLEPKNMYLYISSTKDIEKLSTAIVKANEIYAEEKEYNTDAFLKENPYCRGYVRTNTENSFVNIATIPIDGTTYTEAQIKDILFKGVSQHVKDGELSDSAFPGVESYTQSLHVTTLENMYINGEKIESYSSEDEKKPLNYCYAKYDQNKQKYMMSIDLGFVVSRGCKKPYCIPSVVAAVGGECFIPSYRSDEYPTYLKGEWTINGHKWEASIYYDRPNQVLTYSDLKVTRDGEELKIDYRYNDDHNGYSFTQITIDDFCSLFDLTYEINEDESAVYFTSIQ</sequence>
<dbReference type="Proteomes" id="UP000182584">
    <property type="component" value="Unassembled WGS sequence"/>
</dbReference>
<dbReference type="AlphaFoldDB" id="A0A1H9N6T9"/>
<gene>
    <name evidence="2" type="ORF">SAMN04487884_10466</name>
</gene>
<evidence type="ECO:0000313" key="3">
    <source>
        <dbReference type="Proteomes" id="UP000182584"/>
    </source>
</evidence>
<protein>
    <recommendedName>
        <fullName evidence="4">Lipoprotein</fullName>
    </recommendedName>
</protein>
<evidence type="ECO:0008006" key="4">
    <source>
        <dbReference type="Google" id="ProtNLM"/>
    </source>
</evidence>
<name>A0A1H9N6T9_BUTFI</name>
<reference evidence="2 3" key="1">
    <citation type="submission" date="2016-10" db="EMBL/GenBank/DDBJ databases">
        <authorList>
            <person name="de Groot N.N."/>
        </authorList>
    </citation>
    <scope>NUCLEOTIDE SEQUENCE [LARGE SCALE GENOMIC DNA]</scope>
    <source>
        <strain evidence="2 3">AR40</strain>
    </source>
</reference>
<dbReference type="EMBL" id="FOGJ01000004">
    <property type="protein sequence ID" value="SER31531.1"/>
    <property type="molecule type" value="Genomic_DNA"/>
</dbReference>
<keyword evidence="1" id="KW-0732">Signal</keyword>
<proteinExistence type="predicted"/>
<feature type="signal peptide" evidence="1">
    <location>
        <begin position="1"/>
        <end position="26"/>
    </location>
</feature>
<accession>A0A1H9N6T9</accession>
<organism evidence="2 3">
    <name type="scientific">Butyrivibrio fibrisolvens</name>
    <dbReference type="NCBI Taxonomy" id="831"/>
    <lineage>
        <taxon>Bacteria</taxon>
        <taxon>Bacillati</taxon>
        <taxon>Bacillota</taxon>
        <taxon>Clostridia</taxon>
        <taxon>Lachnospirales</taxon>
        <taxon>Lachnospiraceae</taxon>
        <taxon>Butyrivibrio</taxon>
    </lineage>
</organism>